<dbReference type="EMBL" id="JAULSU010000001">
    <property type="protein sequence ID" value="KAK0631340.1"/>
    <property type="molecule type" value="Genomic_DNA"/>
</dbReference>
<feature type="compositionally biased region" description="Gly residues" evidence="1">
    <location>
        <begin position="251"/>
        <end position="266"/>
    </location>
</feature>
<dbReference type="PANTHER" id="PTHR47190:SF1">
    <property type="entry name" value="GLUCOSE-METHANOL-CHOLINE OXIDOREDUCTASE N-TERMINAL DOMAIN-CONTAINING PROTEIN"/>
    <property type="match status" value="1"/>
</dbReference>
<dbReference type="AlphaFoldDB" id="A0AA40CAR3"/>
<name>A0AA40CAR3_9PEZI</name>
<keyword evidence="2" id="KW-0812">Transmembrane</keyword>
<keyword evidence="2" id="KW-1133">Transmembrane helix</keyword>
<dbReference type="InterPro" id="IPR015920">
    <property type="entry name" value="Cellobiose_DH-like_cyt"/>
</dbReference>
<organism evidence="5 6">
    <name type="scientific">Immersiella caudata</name>
    <dbReference type="NCBI Taxonomy" id="314043"/>
    <lineage>
        <taxon>Eukaryota</taxon>
        <taxon>Fungi</taxon>
        <taxon>Dikarya</taxon>
        <taxon>Ascomycota</taxon>
        <taxon>Pezizomycotina</taxon>
        <taxon>Sordariomycetes</taxon>
        <taxon>Sordariomycetidae</taxon>
        <taxon>Sordariales</taxon>
        <taxon>Lasiosphaeriaceae</taxon>
        <taxon>Immersiella</taxon>
    </lineage>
</organism>
<dbReference type="InterPro" id="IPR053208">
    <property type="entry name" value="GMC_Oxidoreductase_CD"/>
</dbReference>
<feature type="signal peptide" evidence="3">
    <location>
        <begin position="1"/>
        <end position="18"/>
    </location>
</feature>
<evidence type="ECO:0000256" key="1">
    <source>
        <dbReference type="SAM" id="MobiDB-lite"/>
    </source>
</evidence>
<evidence type="ECO:0000313" key="5">
    <source>
        <dbReference type="EMBL" id="KAK0631340.1"/>
    </source>
</evidence>
<dbReference type="SUPFAM" id="SSF49344">
    <property type="entry name" value="CBD9-like"/>
    <property type="match status" value="1"/>
</dbReference>
<keyword evidence="3" id="KW-0732">Signal</keyword>
<keyword evidence="6" id="KW-1185">Reference proteome</keyword>
<feature type="compositionally biased region" description="Polar residues" evidence="1">
    <location>
        <begin position="235"/>
        <end position="246"/>
    </location>
</feature>
<keyword evidence="2" id="KW-0472">Membrane</keyword>
<evidence type="ECO:0000259" key="4">
    <source>
        <dbReference type="Pfam" id="PF16010"/>
    </source>
</evidence>
<protein>
    <recommendedName>
        <fullName evidence="4">Cellobiose dehydrogenase-like cytochrome domain-containing protein</fullName>
    </recommendedName>
</protein>
<sequence length="301" mass="30240">MHPATAILLAAGAGLVVAQGGSSGGGGSRVTAPYSDPQTGIAFQSFTTRTGYRFGMVLPSSSSLDLIIQLVSPLGPDSAGWAAIDFGPSMVGPLLIAAWPASKADTVMIAPRIASGYRIEDTTRFSSTTSLKIQQIAKGTFVNATHLSATFVCGGCVGLAESFDPSSSSTAQFGYAYSLVAVDRPDDEGTLLSDHTSKGELFGSFGVDVGGARSTDYARYAALAVTSGEEVKPAETTTVSSGNPTGTPAAVGGGGAGGGAGGGGGHGTDEYDPNWDKLSGGAIAALVLTGFLYILQAFSVF</sequence>
<feature type="chain" id="PRO_5041260061" description="Cellobiose dehydrogenase-like cytochrome domain-containing protein" evidence="3">
    <location>
        <begin position="19"/>
        <end position="301"/>
    </location>
</feature>
<reference evidence="5" key="1">
    <citation type="submission" date="2023-06" db="EMBL/GenBank/DDBJ databases">
        <title>Genome-scale phylogeny and comparative genomics of the fungal order Sordariales.</title>
        <authorList>
            <consortium name="Lawrence Berkeley National Laboratory"/>
            <person name="Hensen N."/>
            <person name="Bonometti L."/>
            <person name="Westerberg I."/>
            <person name="Brannstrom I.O."/>
            <person name="Guillou S."/>
            <person name="Cros-Aarteil S."/>
            <person name="Calhoun S."/>
            <person name="Haridas S."/>
            <person name="Kuo A."/>
            <person name="Mondo S."/>
            <person name="Pangilinan J."/>
            <person name="Riley R."/>
            <person name="Labutti K."/>
            <person name="Andreopoulos B."/>
            <person name="Lipzen A."/>
            <person name="Chen C."/>
            <person name="Yanf M."/>
            <person name="Daum C."/>
            <person name="Ng V."/>
            <person name="Clum A."/>
            <person name="Steindorff A."/>
            <person name="Ohm R."/>
            <person name="Martin F."/>
            <person name="Silar P."/>
            <person name="Natvig D."/>
            <person name="Lalanne C."/>
            <person name="Gautier V."/>
            <person name="Ament-Velasquez S.L."/>
            <person name="Kruys A."/>
            <person name="Hutchinson M.I."/>
            <person name="Powell A.J."/>
            <person name="Barry K."/>
            <person name="Miller A.N."/>
            <person name="Grigoriev I.V."/>
            <person name="Debuchy R."/>
            <person name="Gladieux P."/>
            <person name="Thoren M.H."/>
            <person name="Johannesson H."/>
        </authorList>
    </citation>
    <scope>NUCLEOTIDE SEQUENCE</scope>
    <source>
        <strain evidence="5">CBS 606.72</strain>
    </source>
</reference>
<feature type="domain" description="Cellobiose dehydrogenase-like cytochrome" evidence="4">
    <location>
        <begin position="34"/>
        <end position="218"/>
    </location>
</feature>
<evidence type="ECO:0000256" key="3">
    <source>
        <dbReference type="SAM" id="SignalP"/>
    </source>
</evidence>
<dbReference type="PANTHER" id="PTHR47190">
    <property type="entry name" value="DEHYDROGENASE, PUTATIVE-RELATED"/>
    <property type="match status" value="1"/>
</dbReference>
<evidence type="ECO:0000256" key="2">
    <source>
        <dbReference type="SAM" id="Phobius"/>
    </source>
</evidence>
<gene>
    <name evidence="5" type="ORF">B0T14DRAFT_501534</name>
</gene>
<dbReference type="Proteomes" id="UP001175000">
    <property type="component" value="Unassembled WGS sequence"/>
</dbReference>
<proteinExistence type="predicted"/>
<dbReference type="Pfam" id="PF16010">
    <property type="entry name" value="CDH-cyt"/>
    <property type="match status" value="1"/>
</dbReference>
<evidence type="ECO:0000313" key="6">
    <source>
        <dbReference type="Proteomes" id="UP001175000"/>
    </source>
</evidence>
<feature type="region of interest" description="Disordered" evidence="1">
    <location>
        <begin position="232"/>
        <end position="272"/>
    </location>
</feature>
<dbReference type="Gene3D" id="2.60.40.1210">
    <property type="entry name" value="Cellobiose dehydrogenase, cytochrome domain"/>
    <property type="match status" value="1"/>
</dbReference>
<dbReference type="CDD" id="cd09630">
    <property type="entry name" value="CDH_like_cytochrome"/>
    <property type="match status" value="1"/>
</dbReference>
<comment type="caution">
    <text evidence="5">The sequence shown here is derived from an EMBL/GenBank/DDBJ whole genome shotgun (WGS) entry which is preliminary data.</text>
</comment>
<accession>A0AA40CAR3</accession>
<feature type="transmembrane region" description="Helical" evidence="2">
    <location>
        <begin position="278"/>
        <end position="295"/>
    </location>
</feature>